<protein>
    <submittedName>
        <fullName evidence="1">Uncharacterized protein</fullName>
    </submittedName>
</protein>
<gene>
    <name evidence="1" type="ORF">AVEN_72435_1</name>
</gene>
<organism evidence="1 2">
    <name type="scientific">Araneus ventricosus</name>
    <name type="common">Orbweaver spider</name>
    <name type="synonym">Epeira ventricosa</name>
    <dbReference type="NCBI Taxonomy" id="182803"/>
    <lineage>
        <taxon>Eukaryota</taxon>
        <taxon>Metazoa</taxon>
        <taxon>Ecdysozoa</taxon>
        <taxon>Arthropoda</taxon>
        <taxon>Chelicerata</taxon>
        <taxon>Arachnida</taxon>
        <taxon>Araneae</taxon>
        <taxon>Araneomorphae</taxon>
        <taxon>Entelegynae</taxon>
        <taxon>Araneoidea</taxon>
        <taxon>Araneidae</taxon>
        <taxon>Araneus</taxon>
    </lineage>
</organism>
<comment type="caution">
    <text evidence="1">The sequence shown here is derived from an EMBL/GenBank/DDBJ whole genome shotgun (WGS) entry which is preliminary data.</text>
</comment>
<name>A0A4Y2R2Z4_ARAVE</name>
<sequence length="116" mass="13114">MLADSLLPVPPRITEGDRTFPQDNSSLQISCCKILDKSERSKNSPIAISESRTESTGKLLGILARYVYKNGRLYRSNSDLKAEIKYCWNSVNPDTFQALSGSMNRRLMQERRSIKG</sequence>
<dbReference type="EMBL" id="BGPR01015618">
    <property type="protein sequence ID" value="GBN69958.1"/>
    <property type="molecule type" value="Genomic_DNA"/>
</dbReference>
<evidence type="ECO:0000313" key="2">
    <source>
        <dbReference type="Proteomes" id="UP000499080"/>
    </source>
</evidence>
<accession>A0A4Y2R2Z4</accession>
<keyword evidence="2" id="KW-1185">Reference proteome</keyword>
<reference evidence="1 2" key="1">
    <citation type="journal article" date="2019" name="Sci. Rep.">
        <title>Orb-weaving spider Araneus ventricosus genome elucidates the spidroin gene catalogue.</title>
        <authorList>
            <person name="Kono N."/>
            <person name="Nakamura H."/>
            <person name="Ohtoshi R."/>
            <person name="Moran D.A.P."/>
            <person name="Shinohara A."/>
            <person name="Yoshida Y."/>
            <person name="Fujiwara M."/>
            <person name="Mori M."/>
            <person name="Tomita M."/>
            <person name="Arakawa K."/>
        </authorList>
    </citation>
    <scope>NUCLEOTIDE SEQUENCE [LARGE SCALE GENOMIC DNA]</scope>
</reference>
<dbReference type="AlphaFoldDB" id="A0A4Y2R2Z4"/>
<evidence type="ECO:0000313" key="1">
    <source>
        <dbReference type="EMBL" id="GBN69958.1"/>
    </source>
</evidence>
<dbReference type="Proteomes" id="UP000499080">
    <property type="component" value="Unassembled WGS sequence"/>
</dbReference>
<proteinExistence type="predicted"/>